<evidence type="ECO:0000256" key="14">
    <source>
        <dbReference type="ARBA" id="ARBA00071998"/>
    </source>
</evidence>
<comment type="caution">
    <text evidence="20">The sequence shown here is derived from an EMBL/GenBank/DDBJ whole genome shotgun (WGS) entry which is preliminary data.</text>
</comment>
<feature type="compositionally biased region" description="Basic residues" evidence="17">
    <location>
        <begin position="1255"/>
        <end position="1269"/>
    </location>
</feature>
<evidence type="ECO:0000256" key="3">
    <source>
        <dbReference type="ARBA" id="ARBA00015341"/>
    </source>
</evidence>
<dbReference type="InterPro" id="IPR000330">
    <property type="entry name" value="SNF2_N"/>
</dbReference>
<keyword evidence="4" id="KW-0132">Cell division</keyword>
<feature type="domain" description="Helicase C-terminal" evidence="19">
    <location>
        <begin position="1010"/>
        <end position="1169"/>
    </location>
</feature>
<evidence type="ECO:0000256" key="4">
    <source>
        <dbReference type="ARBA" id="ARBA00022618"/>
    </source>
</evidence>
<dbReference type="Pfam" id="PF00176">
    <property type="entry name" value="SNF2-rel_dom"/>
    <property type="match status" value="1"/>
</dbReference>
<reference evidence="20 21" key="1">
    <citation type="submission" date="2022-05" db="EMBL/GenBank/DDBJ databases">
        <title>A multi-omics perspective on studying reproductive biology in Daphnia sinensis.</title>
        <authorList>
            <person name="Jia J."/>
        </authorList>
    </citation>
    <scope>NUCLEOTIDE SEQUENCE [LARGE SCALE GENOMIC DNA]</scope>
    <source>
        <strain evidence="20 21">WSL</strain>
    </source>
</reference>
<feature type="region of interest" description="Disordered" evidence="17">
    <location>
        <begin position="1239"/>
        <end position="1269"/>
    </location>
</feature>
<dbReference type="InterPro" id="IPR049730">
    <property type="entry name" value="SNF2/RAD54-like_C"/>
</dbReference>
<dbReference type="InterPro" id="IPR001650">
    <property type="entry name" value="Helicase_C-like"/>
</dbReference>
<feature type="compositionally biased region" description="Polar residues" evidence="17">
    <location>
        <begin position="274"/>
        <end position="287"/>
    </location>
</feature>
<evidence type="ECO:0000256" key="9">
    <source>
        <dbReference type="ARBA" id="ARBA00022840"/>
    </source>
</evidence>
<dbReference type="Pfam" id="PF00271">
    <property type="entry name" value="Helicase_C"/>
    <property type="match status" value="1"/>
</dbReference>
<evidence type="ECO:0000256" key="13">
    <source>
        <dbReference type="ARBA" id="ARBA00029956"/>
    </source>
</evidence>
<dbReference type="GO" id="GO:0005524">
    <property type="term" value="F:ATP binding"/>
    <property type="evidence" value="ECO:0007669"/>
    <property type="project" value="UniProtKB-KW"/>
</dbReference>
<comment type="function">
    <text evidence="12">Involved in mitotic DNA repair and meiotic recombination. Functions in the recombinational DNA repair pathway. Essential for interhomolog gene conversion (GC), but may have a less important role in intersister GC than spn-A/Rad51. In the presence of DNA, spn-A/Rad51 enhances the ATPase activity of okr/Rad54.</text>
</comment>
<sequence>MSSVKETGSFFTHGDSKQYEFVLSLYPQALRLKAKEKKLKKPEDLLKLDAWYQEELPKKIRARGKDAHLTHDELVQCMKWKLSRGKWRPRLQDFVQQNTPQAVESESRQAFKHLILKGGSGIESAILSLAKLKGVGPATASAILAAAAPEIAPFMADECLMAIPDIEGLDYTAKEYLKYVQHIRTVVDRLNAENQNSAWSPHRVELALWSHYVTRKLEPSLLDGIPGLEEESKENGKDKTTDIANGSPAVADGKDSEDSSSGPLALAVTEDSSEATNDSISVVINSEETSREPTTNGNGNDTTNDNTNDHDNNTNDHDSSLVVPPTNGDSVVGDDNAVDGGSDNTAVVGLVLGFSASAAQLPESITLGFIGVFDFEMEGEGASSTSFVDAVENEAPRGLSQFQINRDFIDSVPIENQSEELRALGITVYDQSKFEEGILRQVDDALEEQERQKKAVAAKKLLLSKDVAKDKVAVVPPKVQQETEKEKMVRLGQMTPFGTVLGTEHKTDGLTGFEKYLLEQEKLRSDKAKLTSKKGKALKSPVVPCRLSPGEHLAKKVTHSHSKKTKTSFRKKSSDSEYVPSDEESPKAKTSTSQKKRRKKEVEENWSTDDSNWEYSEDEDTPRKRKTKNTGRVIDDGNMDDYRKRLTESSMISMENEDCEEFEGGYRIPLSIWNQLYNYQKVGVRWMYELRLQRCGGILGDEMGLGKTIQVVAFLAGLAHSKLITRLSSYRGLGPVLLITPATVMHQWVKEFHKWYPPLRVAILHESGSYSGSRHALIKSINSSNGVLITSYTSVPQCSETLLGLDWDYIILDEGHKIRNPDAQATLVVKQFRTSHRFILSGSPMQNNLKELWSLFDFIFPGKLGTLPVFLQQFAVPITQGGYANASQVQVATAYKCATVLRDTINPYLLRRMKADVKDHLQLPDKNEQVLFCRLTQEQRQLYQTYLDSGEIKSIIDGRLQIFVGLTNLRKICNHPDLFDGGPPGCTKKINESDPKKQFGCVERSGKLLVIESLLKIWKEQNHRVLLFSQSRKMLDILEVFVQQQSYTYLRLDGTTSIGSRQPMIEKYNQSPDIFVFLLTTRVGGLGVNLTGANRVIIYDPDWNPSTDSQARERSWRIGQQKAVTVYRLLTSGTIEEKIYHRQIFKQYLTNRVLKDPKQRRFFKSNDLYELFTLKETDNQCTETEAIFAGTGSEVATNPNPQDGPSNGKTDKPTDDEWMRKWKKEREKRELEWKKSLEKRKKEKETMNETEEERKKRKKREAKEKKERKRIKIDGAKVKNVIKMSSHNPVAVDVDEGSTPSTSGNQDDYVLQRLFAKTGVMSALRHDSIIDAGNPDYALIEGEAERVAKEAVQVLKSSRRNCWTAEAGVPTWTGTSGALRSSTDREKPRFGAKKKTVLPSVNASMSAHHSETSSNPSESIAASPAIPGNSTAVLSSRDLLSRMQARNRLLGLPGSAVNESTDSTFRSANEEESMILQADAAPLEFAVGVDYHTMTEEIRSFVAFRGVTPGQVFTTDLLNEFDGKLPLRGAPLFRAILNQLCTFTRDVHNQGIWQLKPEFQ</sequence>
<dbReference type="CDD" id="cd21397">
    <property type="entry name" value="cc_ERCC-6_N"/>
    <property type="match status" value="1"/>
</dbReference>
<dbReference type="CDD" id="cd22254">
    <property type="entry name" value="CSB_WHD"/>
    <property type="match status" value="1"/>
</dbReference>
<evidence type="ECO:0000256" key="8">
    <source>
        <dbReference type="ARBA" id="ARBA00022806"/>
    </source>
</evidence>
<dbReference type="PANTHER" id="PTHR45629">
    <property type="entry name" value="SNF2/RAD54 FAMILY MEMBER"/>
    <property type="match status" value="1"/>
</dbReference>
<dbReference type="SMART" id="SM00490">
    <property type="entry name" value="HELICc"/>
    <property type="match status" value="1"/>
</dbReference>
<dbReference type="SMART" id="SM00487">
    <property type="entry name" value="DEXDc"/>
    <property type="match status" value="1"/>
</dbReference>
<dbReference type="Proteomes" id="UP000820818">
    <property type="component" value="Linkage Group LG7"/>
</dbReference>
<dbReference type="InterPro" id="IPR014001">
    <property type="entry name" value="Helicase_ATP-bd"/>
</dbReference>
<dbReference type="PROSITE" id="PS51192">
    <property type="entry name" value="HELICASE_ATP_BIND_1"/>
    <property type="match status" value="1"/>
</dbReference>
<feature type="compositionally biased region" description="Basic and acidic residues" evidence="17">
    <location>
        <begin position="1209"/>
        <end position="1220"/>
    </location>
</feature>
<keyword evidence="21" id="KW-1185">Reference proteome</keyword>
<keyword evidence="6" id="KW-0498">Mitosis</keyword>
<evidence type="ECO:0000256" key="11">
    <source>
        <dbReference type="ARBA" id="ARBA00023306"/>
    </source>
</evidence>
<evidence type="ECO:0000256" key="12">
    <source>
        <dbReference type="ARBA" id="ARBA00024776"/>
    </source>
</evidence>
<feature type="region of interest" description="Disordered" evidence="17">
    <location>
        <begin position="1189"/>
        <end position="1220"/>
    </location>
</feature>
<feature type="domain" description="Helicase ATP-binding" evidence="18">
    <location>
        <begin position="688"/>
        <end position="862"/>
    </location>
</feature>
<keyword evidence="7" id="KW-0378">Hydrolase</keyword>
<keyword evidence="10" id="KW-0539">Nucleus</keyword>
<evidence type="ECO:0000256" key="5">
    <source>
        <dbReference type="ARBA" id="ARBA00022741"/>
    </source>
</evidence>
<feature type="compositionally biased region" description="Polar residues" evidence="17">
    <location>
        <begin position="1194"/>
        <end position="1208"/>
    </location>
</feature>
<dbReference type="InterPro" id="IPR027417">
    <property type="entry name" value="P-loop_NTPase"/>
</dbReference>
<feature type="region of interest" description="Disordered" evidence="17">
    <location>
        <begin position="526"/>
        <end position="638"/>
    </location>
</feature>
<keyword evidence="5" id="KW-0547">Nucleotide-binding</keyword>
<evidence type="ECO:0000313" key="20">
    <source>
        <dbReference type="EMBL" id="KAI9555353.1"/>
    </source>
</evidence>
<feature type="compositionally biased region" description="Basic residues" evidence="17">
    <location>
        <begin position="555"/>
        <end position="571"/>
    </location>
</feature>
<dbReference type="InterPro" id="IPR059240">
    <property type="entry name" value="cc_ERCC-6_N"/>
</dbReference>
<dbReference type="InterPro" id="IPR050496">
    <property type="entry name" value="SNF2_RAD54_helicase_repair"/>
</dbReference>
<dbReference type="Gene3D" id="3.40.50.10810">
    <property type="entry name" value="Tandem AAA-ATPase domain"/>
    <property type="match status" value="1"/>
</dbReference>
<evidence type="ECO:0000256" key="10">
    <source>
        <dbReference type="ARBA" id="ARBA00023242"/>
    </source>
</evidence>
<evidence type="ECO:0000256" key="15">
    <source>
        <dbReference type="ARBA" id="ARBA00076356"/>
    </source>
</evidence>
<evidence type="ECO:0000256" key="6">
    <source>
        <dbReference type="ARBA" id="ARBA00022776"/>
    </source>
</evidence>
<dbReference type="EMBL" id="WJBH02000007">
    <property type="protein sequence ID" value="KAI9555353.1"/>
    <property type="molecule type" value="Genomic_DNA"/>
</dbReference>
<dbReference type="GO" id="GO:0006283">
    <property type="term" value="P:transcription-coupled nucleotide-excision repair"/>
    <property type="evidence" value="ECO:0007669"/>
    <property type="project" value="TreeGrafter"/>
</dbReference>
<dbReference type="PANTHER" id="PTHR45629:SF7">
    <property type="entry name" value="DNA EXCISION REPAIR PROTEIN ERCC-6-RELATED"/>
    <property type="match status" value="1"/>
</dbReference>
<dbReference type="Gene3D" id="3.40.50.300">
    <property type="entry name" value="P-loop containing nucleotide triphosphate hydrolases"/>
    <property type="match status" value="1"/>
</dbReference>
<dbReference type="GO" id="GO:0051301">
    <property type="term" value="P:cell division"/>
    <property type="evidence" value="ECO:0007669"/>
    <property type="project" value="UniProtKB-KW"/>
</dbReference>
<dbReference type="GO" id="GO:0008094">
    <property type="term" value="F:ATP-dependent activity, acting on DNA"/>
    <property type="evidence" value="ECO:0007669"/>
    <property type="project" value="TreeGrafter"/>
</dbReference>
<name>A0AAD5L438_9CRUS</name>
<comment type="subcellular location">
    <subcellularLocation>
        <location evidence="1">Nucleus</location>
    </subcellularLocation>
</comment>
<dbReference type="FunFam" id="3.40.50.10810:FF:000042">
    <property type="entry name" value="SNF2 family helicase-like protein"/>
    <property type="match status" value="1"/>
</dbReference>
<dbReference type="PROSITE" id="PS51194">
    <property type="entry name" value="HELICASE_CTER"/>
    <property type="match status" value="1"/>
</dbReference>
<dbReference type="CDD" id="cd18793">
    <property type="entry name" value="SF2_C_SNF"/>
    <property type="match status" value="1"/>
</dbReference>
<evidence type="ECO:0000313" key="21">
    <source>
        <dbReference type="Proteomes" id="UP000820818"/>
    </source>
</evidence>
<dbReference type="GO" id="GO:0004386">
    <property type="term" value="F:helicase activity"/>
    <property type="evidence" value="ECO:0007669"/>
    <property type="project" value="UniProtKB-KW"/>
</dbReference>
<evidence type="ECO:0000256" key="17">
    <source>
        <dbReference type="SAM" id="MobiDB-lite"/>
    </source>
</evidence>
<feature type="compositionally biased region" description="Polar residues" evidence="17">
    <location>
        <begin position="1399"/>
        <end position="1420"/>
    </location>
</feature>
<comment type="subunit">
    <text evidence="2">Interacts (via N-terminus) with spn-A/Rad51.</text>
</comment>
<keyword evidence="11" id="KW-0131">Cell cycle</keyword>
<evidence type="ECO:0000256" key="2">
    <source>
        <dbReference type="ARBA" id="ARBA00011467"/>
    </source>
</evidence>
<dbReference type="FunFam" id="3.40.50.300:FF:000863">
    <property type="entry name" value="DNA excision repair protein ERCC-6"/>
    <property type="match status" value="1"/>
</dbReference>
<evidence type="ECO:0000259" key="19">
    <source>
        <dbReference type="PROSITE" id="PS51194"/>
    </source>
</evidence>
<feature type="compositionally biased region" description="Acidic residues" evidence="17">
    <location>
        <begin position="604"/>
        <end position="620"/>
    </location>
</feature>
<dbReference type="GO" id="GO:0016787">
    <property type="term" value="F:hydrolase activity"/>
    <property type="evidence" value="ECO:0007669"/>
    <property type="project" value="UniProtKB-KW"/>
</dbReference>
<feature type="region of interest" description="Disordered" evidence="17">
    <location>
        <begin position="225"/>
        <end position="338"/>
    </location>
</feature>
<evidence type="ECO:0000259" key="18">
    <source>
        <dbReference type="PROSITE" id="PS51192"/>
    </source>
</evidence>
<gene>
    <name evidence="20" type="ORF">GHT06_017868</name>
</gene>
<feature type="compositionally biased region" description="Basic and acidic residues" evidence="17">
    <location>
        <begin position="307"/>
        <end position="319"/>
    </location>
</feature>
<feature type="compositionally biased region" description="Low complexity" evidence="17">
    <location>
        <begin position="294"/>
        <end position="306"/>
    </location>
</feature>
<organism evidence="20 21">
    <name type="scientific">Daphnia sinensis</name>
    <dbReference type="NCBI Taxonomy" id="1820382"/>
    <lineage>
        <taxon>Eukaryota</taxon>
        <taxon>Metazoa</taxon>
        <taxon>Ecdysozoa</taxon>
        <taxon>Arthropoda</taxon>
        <taxon>Crustacea</taxon>
        <taxon>Branchiopoda</taxon>
        <taxon>Diplostraca</taxon>
        <taxon>Cladocera</taxon>
        <taxon>Anomopoda</taxon>
        <taxon>Daphniidae</taxon>
        <taxon>Daphnia</taxon>
        <taxon>Daphnia similis group</taxon>
    </lineage>
</organism>
<proteinExistence type="predicted"/>
<evidence type="ECO:0000256" key="7">
    <source>
        <dbReference type="ARBA" id="ARBA00022801"/>
    </source>
</evidence>
<protein>
    <recommendedName>
        <fullName evidence="14">DNA excision repair protein ERCC-6</fullName>
    </recommendedName>
    <alternativeName>
        <fullName evidence="15">ATP-dependent helicase ERCC6</fullName>
    </alternativeName>
    <alternativeName>
        <fullName evidence="16">Cockayne syndrome protein CSB</fullName>
    </alternativeName>
    <alternativeName>
        <fullName evidence="3">DNA repair and recombination protein RAD54-like</fullName>
    </alternativeName>
    <alternativeName>
        <fullName evidence="13">Protein okra</fullName>
    </alternativeName>
</protein>
<keyword evidence="9" id="KW-0067">ATP-binding</keyword>
<feature type="region of interest" description="Disordered" evidence="17">
    <location>
        <begin position="1373"/>
        <end position="1427"/>
    </location>
</feature>
<evidence type="ECO:0000256" key="16">
    <source>
        <dbReference type="ARBA" id="ARBA00079118"/>
    </source>
</evidence>
<dbReference type="InterPro" id="IPR038718">
    <property type="entry name" value="SNF2-like_sf"/>
</dbReference>
<keyword evidence="8" id="KW-0347">Helicase</keyword>
<dbReference type="SUPFAM" id="SSF52540">
    <property type="entry name" value="P-loop containing nucleoside triphosphate hydrolases"/>
    <property type="match status" value="2"/>
</dbReference>
<accession>A0AAD5L438</accession>
<dbReference type="CDD" id="cd18000">
    <property type="entry name" value="DEXHc_ERCC6"/>
    <property type="match status" value="1"/>
</dbReference>
<dbReference type="GO" id="GO:0005634">
    <property type="term" value="C:nucleus"/>
    <property type="evidence" value="ECO:0007669"/>
    <property type="project" value="UniProtKB-SubCell"/>
</dbReference>
<evidence type="ECO:0000256" key="1">
    <source>
        <dbReference type="ARBA" id="ARBA00004123"/>
    </source>
</evidence>